<reference evidence="4 5" key="1">
    <citation type="journal article" date="2014" name="BMC Genomics">
        <title>Genome sequencing of four Aureobasidium pullulans varieties: biotechnological potential, stress tolerance, and description of new species.</title>
        <authorList>
            <person name="Gostin Ar C."/>
            <person name="Ohm R.A."/>
            <person name="Kogej T."/>
            <person name="Sonjak S."/>
            <person name="Turk M."/>
            <person name="Zajc J."/>
            <person name="Zalar P."/>
            <person name="Grube M."/>
            <person name="Sun H."/>
            <person name="Han J."/>
            <person name="Sharma A."/>
            <person name="Chiniquy J."/>
            <person name="Ngan C.Y."/>
            <person name="Lipzen A."/>
            <person name="Barry K."/>
            <person name="Grigoriev I.V."/>
            <person name="Gunde-Cimerman N."/>
        </authorList>
    </citation>
    <scope>NUCLEOTIDE SEQUENCE [LARGE SCALE GENOMIC DNA]</scope>
    <source>
        <strain evidence="4 5">CBS 110374</strain>
    </source>
</reference>
<dbReference type="STRING" id="1043003.A0A074W9Q0"/>
<evidence type="ECO:0000259" key="3">
    <source>
        <dbReference type="Pfam" id="PF21666"/>
    </source>
</evidence>
<evidence type="ECO:0000256" key="1">
    <source>
        <dbReference type="SAM" id="MobiDB-lite"/>
    </source>
</evidence>
<dbReference type="RefSeq" id="XP_040883645.1">
    <property type="nucleotide sequence ID" value="XM_041025807.1"/>
</dbReference>
<organism evidence="4 5">
    <name type="scientific">Aureobasidium melanogenum (strain CBS 110374)</name>
    <name type="common">Aureobasidium pullulans var. melanogenum</name>
    <dbReference type="NCBI Taxonomy" id="1043003"/>
    <lineage>
        <taxon>Eukaryota</taxon>
        <taxon>Fungi</taxon>
        <taxon>Dikarya</taxon>
        <taxon>Ascomycota</taxon>
        <taxon>Pezizomycotina</taxon>
        <taxon>Dothideomycetes</taxon>
        <taxon>Dothideomycetidae</taxon>
        <taxon>Dothideales</taxon>
        <taxon>Saccotheciaceae</taxon>
        <taxon>Aureobasidium</taxon>
    </lineage>
</organism>
<feature type="domain" description="DUF4246" evidence="3">
    <location>
        <begin position="21"/>
        <end position="82"/>
    </location>
</feature>
<name>A0A074W9Q0_AURM1</name>
<keyword evidence="5" id="KW-1185">Reference proteome</keyword>
<gene>
    <name evidence="4" type="ORF">M437DRAFT_72177</name>
</gene>
<proteinExistence type="predicted"/>
<feature type="domain" description="DUF4246" evidence="2">
    <location>
        <begin position="97"/>
        <end position="623"/>
    </location>
</feature>
<dbReference type="InterPro" id="IPR049192">
    <property type="entry name" value="DUF4246_C"/>
</dbReference>
<dbReference type="Pfam" id="PF14033">
    <property type="entry name" value="DUF4246"/>
    <property type="match status" value="1"/>
</dbReference>
<dbReference type="EMBL" id="KL584825">
    <property type="protein sequence ID" value="KEQ66622.1"/>
    <property type="molecule type" value="Genomic_DNA"/>
</dbReference>
<feature type="compositionally biased region" description="Basic and acidic residues" evidence="1">
    <location>
        <begin position="666"/>
        <end position="675"/>
    </location>
</feature>
<dbReference type="Pfam" id="PF21666">
    <property type="entry name" value="DUF4246_N"/>
    <property type="match status" value="1"/>
</dbReference>
<accession>A0A074W9Q0</accession>
<dbReference type="PANTHER" id="PTHR33119:SF1">
    <property type="entry name" value="FE2OG DIOXYGENASE DOMAIN-CONTAINING PROTEIN"/>
    <property type="match status" value="1"/>
</dbReference>
<dbReference type="InterPro" id="IPR049207">
    <property type="entry name" value="DUF4246_N"/>
</dbReference>
<dbReference type="InterPro" id="IPR025340">
    <property type="entry name" value="DUF4246"/>
</dbReference>
<feature type="region of interest" description="Disordered" evidence="1">
    <location>
        <begin position="666"/>
        <end position="706"/>
    </location>
</feature>
<dbReference type="HOGENOM" id="CLU_012066_2_0_1"/>
<evidence type="ECO:0000313" key="5">
    <source>
        <dbReference type="Proteomes" id="UP000030672"/>
    </source>
</evidence>
<evidence type="ECO:0000313" key="4">
    <source>
        <dbReference type="EMBL" id="KEQ66622.1"/>
    </source>
</evidence>
<evidence type="ECO:0000259" key="2">
    <source>
        <dbReference type="Pfam" id="PF14033"/>
    </source>
</evidence>
<dbReference type="Proteomes" id="UP000030672">
    <property type="component" value="Unassembled WGS sequence"/>
</dbReference>
<dbReference type="GeneID" id="63919180"/>
<protein>
    <submittedName>
        <fullName evidence="4">Uncharacterized protein</fullName>
    </submittedName>
</protein>
<dbReference type="AlphaFoldDB" id="A0A074W9Q0"/>
<dbReference type="PANTHER" id="PTHR33119">
    <property type="entry name" value="IFI3P"/>
    <property type="match status" value="1"/>
</dbReference>
<sequence>MAPPFADPPSFDNSGHGPLAVPGFGYPLEQEVHPGDRFTHGVREWFRGPNLTARELAMLSLIDDITDKPTWSTDVFDDEKTSQLCQEALLRPLISPKTWEWCLLELQDKARDFQKTGRVLVYNTGVVISKSDLVVDGTDIKDELSTLTLLSPFKTAAKDVLFDPGEQTRRLVDPLMYPLIHGKSRVLAEGGTVPLNDMFKHISKCDIAPSIPIRGNFLLYHPYFKRWKAYRQRGCSWSTNFQRLPCEVEFLEGAGTDVRITSYVNGLHPRHRGLYHAIEKIISSSVEPWNDVLIKQGRGRFPNRIKTYAVSYEPPSPDFARIREAGKQIGSEVYYAAIEEAKAYCAQPDDFPYDSSDDEEKIPFLWKEDIPEDWDAWCRSGNDLARPMDIKQNRLRHFVHPEPGMSYTYQQWKVGQAWEPIKKKVFRSNEPVTERETAQIPHQAYTIALQDSFRQKGLQVIVKIDKIELNPNNPSFVGSDWHVEGLHNEHIVANSIYVLDEDNTSSPRIDFRQETRWDEDEYDYECDLKQFLQVFAVPYKEIILGGSLSPPPALQRVGSVALPVNRLLAWPNVLHHRITPFELIDKTKSGHRTFLTISLVDPHYRILSTRNVPPQDHDWWADEALSAALPPKIHVPRELIDHIDSFTESWPISSQEATNLQEKMANEQKEHERDLMNSPAEGYDFNIDEYNDGNFPDLPRMELGSS</sequence>